<keyword evidence="3" id="KW-0804">Transcription</keyword>
<evidence type="ECO:0000313" key="6">
    <source>
        <dbReference type="EMBL" id="RZS60408.1"/>
    </source>
</evidence>
<evidence type="ECO:0000256" key="3">
    <source>
        <dbReference type="ARBA" id="ARBA00023163"/>
    </source>
</evidence>
<proteinExistence type="predicted"/>
<name>A0A4Q7M1X4_9MICO</name>
<dbReference type="SUPFAM" id="SSF46689">
    <property type="entry name" value="Homeodomain-like"/>
    <property type="match status" value="1"/>
</dbReference>
<dbReference type="AlphaFoldDB" id="A0A4Q7M1X4"/>
<evidence type="ECO:0000256" key="4">
    <source>
        <dbReference type="PROSITE-ProRule" id="PRU00335"/>
    </source>
</evidence>
<evidence type="ECO:0000313" key="7">
    <source>
        <dbReference type="Proteomes" id="UP000293852"/>
    </source>
</evidence>
<dbReference type="GO" id="GO:0003700">
    <property type="term" value="F:DNA-binding transcription factor activity"/>
    <property type="evidence" value="ECO:0007669"/>
    <property type="project" value="TreeGrafter"/>
</dbReference>
<dbReference type="PANTHER" id="PTHR30055:SF234">
    <property type="entry name" value="HTH-TYPE TRANSCRIPTIONAL REGULATOR BETI"/>
    <property type="match status" value="1"/>
</dbReference>
<feature type="DNA-binding region" description="H-T-H motif" evidence="4">
    <location>
        <begin position="113"/>
        <end position="132"/>
    </location>
</feature>
<sequence length="268" mass="28223">MPNGTANRSACIVAVMVNDNDDLRSASRGLKDAVAALSKALGQTLGEAGAEARREIADELTQASRELSRELGDAAAELSGRASARAAKAERTRADLVEAARRVFAAQGYEGASVADLAAAAGYTKGALYANFASKEDLFVEVARQLEARGEGVDDGVAPSEATLDDILLALEVYLFALRHPTARPELRELVARAHVALAREARRLRTGHEGEPEPEDLDIALGLAAVHNYCAILSPLLPGFDVDGAAARLRDRIVGGDAPSSSTRPTR</sequence>
<dbReference type="PROSITE" id="PS50977">
    <property type="entry name" value="HTH_TETR_2"/>
    <property type="match status" value="1"/>
</dbReference>
<dbReference type="EMBL" id="SGWX01000001">
    <property type="protein sequence ID" value="RZS60408.1"/>
    <property type="molecule type" value="Genomic_DNA"/>
</dbReference>
<feature type="domain" description="HTH tetR-type" evidence="5">
    <location>
        <begin position="90"/>
        <end position="150"/>
    </location>
</feature>
<evidence type="ECO:0000256" key="1">
    <source>
        <dbReference type="ARBA" id="ARBA00023015"/>
    </source>
</evidence>
<keyword evidence="7" id="KW-1185">Reference proteome</keyword>
<keyword evidence="1" id="KW-0805">Transcription regulation</keyword>
<dbReference type="InterPro" id="IPR001647">
    <property type="entry name" value="HTH_TetR"/>
</dbReference>
<dbReference type="Pfam" id="PF00440">
    <property type="entry name" value="TetR_N"/>
    <property type="match status" value="1"/>
</dbReference>
<dbReference type="OrthoDB" id="3211155at2"/>
<dbReference type="InterPro" id="IPR050109">
    <property type="entry name" value="HTH-type_TetR-like_transc_reg"/>
</dbReference>
<dbReference type="PRINTS" id="PR00455">
    <property type="entry name" value="HTHTETR"/>
</dbReference>
<dbReference type="InterPro" id="IPR009057">
    <property type="entry name" value="Homeodomain-like_sf"/>
</dbReference>
<dbReference type="Gene3D" id="1.10.357.10">
    <property type="entry name" value="Tetracycline Repressor, domain 2"/>
    <property type="match status" value="1"/>
</dbReference>
<keyword evidence="2 4" id="KW-0238">DNA-binding</keyword>
<comment type="caution">
    <text evidence="6">The sequence shown here is derived from an EMBL/GenBank/DDBJ whole genome shotgun (WGS) entry which is preliminary data.</text>
</comment>
<dbReference type="GO" id="GO:0000976">
    <property type="term" value="F:transcription cis-regulatory region binding"/>
    <property type="evidence" value="ECO:0007669"/>
    <property type="project" value="TreeGrafter"/>
</dbReference>
<accession>A0A4Q7M1X4</accession>
<gene>
    <name evidence="6" type="ORF">EV386_0665</name>
</gene>
<reference evidence="6 7" key="1">
    <citation type="submission" date="2019-02" db="EMBL/GenBank/DDBJ databases">
        <title>Sequencing the genomes of 1000 actinobacteria strains.</title>
        <authorList>
            <person name="Klenk H.-P."/>
        </authorList>
    </citation>
    <scope>NUCLEOTIDE SEQUENCE [LARGE SCALE GENOMIC DNA]</scope>
    <source>
        <strain evidence="6 7">DSM 16932</strain>
    </source>
</reference>
<organism evidence="6 7">
    <name type="scientific">Xylanimonas ulmi</name>
    <dbReference type="NCBI Taxonomy" id="228973"/>
    <lineage>
        <taxon>Bacteria</taxon>
        <taxon>Bacillati</taxon>
        <taxon>Actinomycetota</taxon>
        <taxon>Actinomycetes</taxon>
        <taxon>Micrococcales</taxon>
        <taxon>Promicromonosporaceae</taxon>
        <taxon>Xylanimonas</taxon>
    </lineage>
</organism>
<evidence type="ECO:0000256" key="2">
    <source>
        <dbReference type="ARBA" id="ARBA00023125"/>
    </source>
</evidence>
<protein>
    <submittedName>
        <fullName evidence="6">TetR family transcriptional regulator</fullName>
    </submittedName>
</protein>
<dbReference type="Proteomes" id="UP000293852">
    <property type="component" value="Unassembled WGS sequence"/>
</dbReference>
<dbReference type="PANTHER" id="PTHR30055">
    <property type="entry name" value="HTH-TYPE TRANSCRIPTIONAL REGULATOR RUTR"/>
    <property type="match status" value="1"/>
</dbReference>
<evidence type="ECO:0000259" key="5">
    <source>
        <dbReference type="PROSITE" id="PS50977"/>
    </source>
</evidence>